<proteinExistence type="predicted"/>
<feature type="region of interest" description="Disordered" evidence="1">
    <location>
        <begin position="84"/>
        <end position="261"/>
    </location>
</feature>
<evidence type="ECO:0000313" key="2">
    <source>
        <dbReference type="EMBL" id="GCB64835.1"/>
    </source>
</evidence>
<organism evidence="2 3">
    <name type="scientific">Scyliorhinus torazame</name>
    <name type="common">Cloudy catshark</name>
    <name type="synonym">Catulus torazame</name>
    <dbReference type="NCBI Taxonomy" id="75743"/>
    <lineage>
        <taxon>Eukaryota</taxon>
        <taxon>Metazoa</taxon>
        <taxon>Chordata</taxon>
        <taxon>Craniata</taxon>
        <taxon>Vertebrata</taxon>
        <taxon>Chondrichthyes</taxon>
        <taxon>Elasmobranchii</taxon>
        <taxon>Galeomorphii</taxon>
        <taxon>Galeoidea</taxon>
        <taxon>Carcharhiniformes</taxon>
        <taxon>Scyliorhinidae</taxon>
        <taxon>Scyliorhinus</taxon>
    </lineage>
</organism>
<dbReference type="OrthoDB" id="9898538at2759"/>
<reference evidence="2 3" key="1">
    <citation type="journal article" date="2018" name="Nat. Ecol. Evol.">
        <title>Shark genomes provide insights into elasmobranch evolution and the origin of vertebrates.</title>
        <authorList>
            <person name="Hara Y"/>
            <person name="Yamaguchi K"/>
            <person name="Onimaru K"/>
            <person name="Kadota M"/>
            <person name="Koyanagi M"/>
            <person name="Keeley SD"/>
            <person name="Tatsumi K"/>
            <person name="Tanaka K"/>
            <person name="Motone F"/>
            <person name="Kageyama Y"/>
            <person name="Nozu R"/>
            <person name="Adachi N"/>
            <person name="Nishimura O"/>
            <person name="Nakagawa R"/>
            <person name="Tanegashima C"/>
            <person name="Kiyatake I"/>
            <person name="Matsumoto R"/>
            <person name="Murakumo K"/>
            <person name="Nishida K"/>
            <person name="Terakita A"/>
            <person name="Kuratani S"/>
            <person name="Sato K"/>
            <person name="Hyodo S Kuraku.S."/>
        </authorList>
    </citation>
    <scope>NUCLEOTIDE SEQUENCE [LARGE SCALE GENOMIC DNA]</scope>
</reference>
<dbReference type="PANTHER" id="PTHR21555:SF1">
    <property type="entry name" value="SPECIFICALLY ANDROGEN-REGULATED GENE PROTEIN"/>
    <property type="match status" value="1"/>
</dbReference>
<dbReference type="Proteomes" id="UP000288216">
    <property type="component" value="Unassembled WGS sequence"/>
</dbReference>
<feature type="region of interest" description="Disordered" evidence="1">
    <location>
        <begin position="315"/>
        <end position="336"/>
    </location>
</feature>
<dbReference type="AlphaFoldDB" id="A0A401NVD6"/>
<evidence type="ECO:0000256" key="1">
    <source>
        <dbReference type="SAM" id="MobiDB-lite"/>
    </source>
</evidence>
<name>A0A401NVD6_SCYTO</name>
<comment type="caution">
    <text evidence="2">The sequence shown here is derived from an EMBL/GenBank/DDBJ whole genome shotgun (WGS) entry which is preliminary data.</text>
</comment>
<feature type="compositionally biased region" description="Low complexity" evidence="1">
    <location>
        <begin position="1"/>
        <end position="13"/>
    </location>
</feature>
<dbReference type="PANTHER" id="PTHR21555">
    <property type="entry name" value="SPECIFICALLY ANDROGEN-REGULATED GENE PROTEIN"/>
    <property type="match status" value="1"/>
</dbReference>
<gene>
    <name evidence="2" type="ORF">scyTo_0007593</name>
</gene>
<sequence length="556" mass="59892">MDSVSSVSIAGSSNTAFDEPLDYLSPDVRECLMFLEETIDSLDAEENNGVSTDELQQTEQSTKTDNMPEKSAMLHHELAYSQNTVPDGKIPRAFSPNNKNSTDSTSPQIVRAKSGAFIPRAVSPSSNRNSIDSMSPQMVRAKTGANTLPKYSPKLSTESKSTLSSRVSESRSPIFSGDNRQRSHIVTVQHQLVEPKDEKSRLGPPTAPKPWKLPPNIILKSLPKNDGPMVSSTNSLNKIPKGVPRSNGHNLSRDNSTEEEAQHIRMEALAKLGLRSDDQTSNSASSQGLLQTGLASNSPLVTVDNKIKTYQPEVTVKGTKPSHSRHSSIGFGPPLNHSAAIPVDPGRNGTPKKPAKVIVGNVNIAQSQFGPTKSSSLKRFTIAGVDIPPTVSHGYARNNLGTSSLNPGMSNTLPITKRSANVSEGQATNLNTAQWQFGATKASSLRRFGSDQPTLYSGNAQNTSVVAAADPGLDKYNRLRPLSVCSEKDLSDRHGSTLEPVSSDKPGRRLFPITINHISAKFQKSPPKGLHVQVAPQGPTSKDRREALRKLGLLKD</sequence>
<evidence type="ECO:0000313" key="3">
    <source>
        <dbReference type="Proteomes" id="UP000288216"/>
    </source>
</evidence>
<feature type="compositionally biased region" description="Polar residues" evidence="1">
    <location>
        <begin position="123"/>
        <end position="136"/>
    </location>
</feature>
<dbReference type="STRING" id="75743.A0A401NVD6"/>
<keyword evidence="3" id="KW-1185">Reference proteome</keyword>
<dbReference type="Pfam" id="PF15385">
    <property type="entry name" value="SARG"/>
    <property type="match status" value="1"/>
</dbReference>
<feature type="region of interest" description="Disordered" evidence="1">
    <location>
        <begin position="524"/>
        <end position="544"/>
    </location>
</feature>
<accession>A0A401NVD6</accession>
<dbReference type="OMA" id="HSEPQSW"/>
<feature type="compositionally biased region" description="Polar residues" evidence="1">
    <location>
        <begin position="95"/>
        <end position="108"/>
    </location>
</feature>
<feature type="compositionally biased region" description="Low complexity" evidence="1">
    <location>
        <begin position="152"/>
        <end position="173"/>
    </location>
</feature>
<dbReference type="EMBL" id="BFAA01002790">
    <property type="protein sequence ID" value="GCB64835.1"/>
    <property type="molecule type" value="Genomic_DNA"/>
</dbReference>
<feature type="compositionally biased region" description="Polar residues" evidence="1">
    <location>
        <begin position="48"/>
        <end position="65"/>
    </location>
</feature>
<feature type="region of interest" description="Disordered" evidence="1">
    <location>
        <begin position="1"/>
        <end position="20"/>
    </location>
</feature>
<protein>
    <recommendedName>
        <fullName evidence="4">Specifically androgen-regulated gene protein</fullName>
    </recommendedName>
</protein>
<dbReference type="GO" id="GO:0005737">
    <property type="term" value="C:cytoplasm"/>
    <property type="evidence" value="ECO:0007669"/>
    <property type="project" value="TreeGrafter"/>
</dbReference>
<evidence type="ECO:0008006" key="4">
    <source>
        <dbReference type="Google" id="ProtNLM"/>
    </source>
</evidence>
<feature type="compositionally biased region" description="Basic and acidic residues" evidence="1">
    <location>
        <begin position="251"/>
        <end position="261"/>
    </location>
</feature>
<feature type="region of interest" description="Disordered" evidence="1">
    <location>
        <begin position="43"/>
        <end position="66"/>
    </location>
</feature>
<dbReference type="InterPro" id="IPR026152">
    <property type="entry name" value="SARG"/>
</dbReference>